<dbReference type="Proteomes" id="UP000190750">
    <property type="component" value="Unassembled WGS sequence"/>
</dbReference>
<keyword evidence="3" id="KW-1185">Reference proteome</keyword>
<protein>
    <submittedName>
        <fullName evidence="2">Uncharacterized protein</fullName>
    </submittedName>
</protein>
<evidence type="ECO:0000313" key="3">
    <source>
        <dbReference type="Proteomes" id="UP000190750"/>
    </source>
</evidence>
<feature type="transmembrane region" description="Helical" evidence="1">
    <location>
        <begin position="55"/>
        <end position="76"/>
    </location>
</feature>
<evidence type="ECO:0000313" key="2">
    <source>
        <dbReference type="EMBL" id="OOV06905.1"/>
    </source>
</evidence>
<feature type="transmembrane region" description="Helical" evidence="1">
    <location>
        <begin position="21"/>
        <end position="43"/>
    </location>
</feature>
<keyword evidence="1" id="KW-1133">Transmembrane helix</keyword>
<proteinExistence type="predicted"/>
<evidence type="ECO:0000256" key="1">
    <source>
        <dbReference type="SAM" id="Phobius"/>
    </source>
</evidence>
<organism evidence="2 3">
    <name type="scientific">Rhodoferax fermentans</name>
    <dbReference type="NCBI Taxonomy" id="28066"/>
    <lineage>
        <taxon>Bacteria</taxon>
        <taxon>Pseudomonadati</taxon>
        <taxon>Pseudomonadota</taxon>
        <taxon>Betaproteobacteria</taxon>
        <taxon>Burkholderiales</taxon>
        <taxon>Comamonadaceae</taxon>
        <taxon>Rhodoferax</taxon>
    </lineage>
</organism>
<keyword evidence="1" id="KW-0472">Membrane</keyword>
<comment type="caution">
    <text evidence="2">The sequence shown here is derived from an EMBL/GenBank/DDBJ whole genome shotgun (WGS) entry which is preliminary data.</text>
</comment>
<accession>A0A1T1ASF4</accession>
<dbReference type="AlphaFoldDB" id="A0A1T1ASF4"/>
<sequence>MCVTKFFKISSDLSNLNYLHIVFLSTLGSILNGFILNLAYYSQHVTTGSELLSKGAAMALGDFTGCFIVVMLFHFATNAFKQQAHSA</sequence>
<keyword evidence="1" id="KW-0812">Transmembrane</keyword>
<gene>
    <name evidence="2" type="ORF">RF819_09320</name>
</gene>
<name>A0A1T1ASF4_RHOFE</name>
<reference evidence="2 3" key="1">
    <citation type="submission" date="2017-01" db="EMBL/GenBank/DDBJ databases">
        <title>Genome sequencing of Rhodoferax fermentans JCM 7819.</title>
        <authorList>
            <person name="Kim Y.J."/>
            <person name="Farh M.E.-A."/>
            <person name="Yang D.-C."/>
        </authorList>
    </citation>
    <scope>NUCLEOTIDE SEQUENCE [LARGE SCALE GENOMIC DNA]</scope>
    <source>
        <strain evidence="2 3">JCM 7819</strain>
    </source>
</reference>
<dbReference type="EMBL" id="MTJN01000002">
    <property type="protein sequence ID" value="OOV06905.1"/>
    <property type="molecule type" value="Genomic_DNA"/>
</dbReference>